<gene>
    <name evidence="1" type="ORF">N2J37_06970</name>
</gene>
<dbReference type="Pfam" id="PF24072">
    <property type="entry name" value="T7_gp14"/>
    <property type="match status" value="1"/>
</dbReference>
<dbReference type="Proteomes" id="UP001064206">
    <property type="component" value="Chromosome"/>
</dbReference>
<protein>
    <recommendedName>
        <fullName evidence="3">Phage protein</fullName>
    </recommendedName>
</protein>
<dbReference type="RefSeq" id="WP_226945743.1">
    <property type="nucleotide sequence ID" value="NZ_CP041390.1"/>
</dbReference>
<organism evidence="1 2">
    <name type="scientific">Raoultella ornithinolytica</name>
    <name type="common">Klebsiella ornithinolytica</name>
    <dbReference type="NCBI Taxonomy" id="54291"/>
    <lineage>
        <taxon>Bacteria</taxon>
        <taxon>Pseudomonadati</taxon>
        <taxon>Pseudomonadota</taxon>
        <taxon>Gammaproteobacteria</taxon>
        <taxon>Enterobacterales</taxon>
        <taxon>Enterobacteriaceae</taxon>
        <taxon>Klebsiella/Raoultella group</taxon>
        <taxon>Raoultella</taxon>
    </lineage>
</organism>
<dbReference type="AlphaFoldDB" id="A0A9Q9JJ86"/>
<evidence type="ECO:0000313" key="2">
    <source>
        <dbReference type="Proteomes" id="UP001064206"/>
    </source>
</evidence>
<accession>A0A9Q9JJ86</accession>
<dbReference type="EMBL" id="CP104450">
    <property type="protein sequence ID" value="UXE39487.1"/>
    <property type="molecule type" value="Genomic_DNA"/>
</dbReference>
<reference evidence="1" key="1">
    <citation type="submission" date="2022-09" db="EMBL/GenBank/DDBJ databases">
        <title>Multidrug resistance Raoultella ornithinolytica Strain MQB_Silv_108.</title>
        <authorList>
            <person name="Quintela-Baluja M."/>
        </authorList>
    </citation>
    <scope>NUCLEOTIDE SEQUENCE</scope>
    <source>
        <strain evidence="1">MQB_Silv_108</strain>
    </source>
</reference>
<name>A0A9Q9JJ86_RAOOR</name>
<evidence type="ECO:0000313" key="1">
    <source>
        <dbReference type="EMBL" id="UXE39487.1"/>
    </source>
</evidence>
<sequence length="185" mass="18785">MCEPTTAVLAVTAVAGALSAYSQVQTGKANAAIANANADAQEQAGRDAVNTGNDQAYQQRMQAKQVAGKQTVALASGGADLTSGNALDLTTETAQFGQLDALTTINNAQRQAAGLQFQAGVSRAQGKLDRQSANLGAATTLLNTVSQGYGAYKTMGGTSLGNSLTKKASTGGYGTAWDKYRTGSL</sequence>
<proteinExistence type="predicted"/>
<dbReference type="InterPro" id="IPR038996">
    <property type="entry name" value="Gp14"/>
</dbReference>
<evidence type="ECO:0008006" key="3">
    <source>
        <dbReference type="Google" id="ProtNLM"/>
    </source>
</evidence>